<evidence type="ECO:0000256" key="1">
    <source>
        <dbReference type="SAM" id="MobiDB-lite"/>
    </source>
</evidence>
<reference evidence="3 5" key="2">
    <citation type="submission" date="2019-06" db="EMBL/GenBank/DDBJ databases">
        <title>Pseudomonas bimorpha sp. nov. isolated from bovine raw milk and skim milk concentrate.</title>
        <authorList>
            <person name="Hofmann K."/>
            <person name="Huptas C."/>
            <person name="Doll E."/>
            <person name="Scherer S."/>
            <person name="Wenning M."/>
        </authorList>
    </citation>
    <scope>NUCLEOTIDE SEQUENCE [LARGE SCALE GENOMIC DNA]</scope>
    <source>
        <strain evidence="3 5">DSM 17835</strain>
    </source>
</reference>
<dbReference type="EMBL" id="VFET01000025">
    <property type="protein sequence ID" value="TWS01620.1"/>
    <property type="molecule type" value="Genomic_DNA"/>
</dbReference>
<protein>
    <submittedName>
        <fullName evidence="3">Uncharacterized protein</fullName>
    </submittedName>
</protein>
<dbReference type="Proteomes" id="UP000182858">
    <property type="component" value="Chromosome I"/>
</dbReference>
<evidence type="ECO:0000313" key="3">
    <source>
        <dbReference type="EMBL" id="TWS01620.1"/>
    </source>
</evidence>
<keyword evidence="4" id="KW-1185">Reference proteome</keyword>
<gene>
    <name evidence="3" type="ORF">FIV36_23580</name>
    <name evidence="2" type="ORF">SAMN05216591_0381</name>
</gene>
<name>A0A5C5Q8L3_9PSED</name>
<dbReference type="AlphaFoldDB" id="A0A5C5Q8L3"/>
<evidence type="ECO:0000313" key="5">
    <source>
        <dbReference type="Proteomes" id="UP000317951"/>
    </source>
</evidence>
<reference evidence="2 4" key="1">
    <citation type="submission" date="2016-10" db="EMBL/GenBank/DDBJ databases">
        <authorList>
            <person name="Varghese N."/>
            <person name="Submissions S."/>
        </authorList>
    </citation>
    <scope>NUCLEOTIDE SEQUENCE [LARGE SCALE GENOMIC DNA]</scope>
    <source>
        <strain evidence="2 4">DSM 17835</strain>
    </source>
</reference>
<feature type="region of interest" description="Disordered" evidence="1">
    <location>
        <begin position="47"/>
        <end position="68"/>
    </location>
</feature>
<accession>A0A5C5Q8L3</accession>
<sequence length="68" mass="7320">MSPINCECHRCIAEHKLGTKGPFGWLPLSSTKMILCPACGCKRCPKASDHDLACTDSNEPGQPGSVYQ</sequence>
<evidence type="ECO:0000313" key="4">
    <source>
        <dbReference type="Proteomes" id="UP000182858"/>
    </source>
</evidence>
<dbReference type="OrthoDB" id="9115122at2"/>
<evidence type="ECO:0000313" key="2">
    <source>
        <dbReference type="EMBL" id="SDE61446.1"/>
    </source>
</evidence>
<organism evidence="3 5">
    <name type="scientific">Pseudomonas extremaustralis</name>
    <dbReference type="NCBI Taxonomy" id="359110"/>
    <lineage>
        <taxon>Bacteria</taxon>
        <taxon>Pseudomonadati</taxon>
        <taxon>Pseudomonadota</taxon>
        <taxon>Gammaproteobacteria</taxon>
        <taxon>Pseudomonadales</taxon>
        <taxon>Pseudomonadaceae</taxon>
        <taxon>Pseudomonas</taxon>
    </lineage>
</organism>
<dbReference type="EMBL" id="LT629689">
    <property type="protein sequence ID" value="SDE61446.1"/>
    <property type="molecule type" value="Genomic_DNA"/>
</dbReference>
<dbReference type="Proteomes" id="UP000317951">
    <property type="component" value="Unassembled WGS sequence"/>
</dbReference>
<proteinExistence type="predicted"/>
<feature type="compositionally biased region" description="Polar residues" evidence="1">
    <location>
        <begin position="55"/>
        <end position="68"/>
    </location>
</feature>